<accession>A0A381F9F2</accession>
<organism evidence="2 4">
    <name type="scientific">Chryseobacterium indoltheticum</name>
    <dbReference type="NCBI Taxonomy" id="254"/>
    <lineage>
        <taxon>Bacteria</taxon>
        <taxon>Pseudomonadati</taxon>
        <taxon>Bacteroidota</taxon>
        <taxon>Flavobacteriia</taxon>
        <taxon>Flavobacteriales</taxon>
        <taxon>Weeksellaceae</taxon>
        <taxon>Chryseobacterium group</taxon>
        <taxon>Chryseobacterium</taxon>
    </lineage>
</organism>
<dbReference type="AlphaFoldDB" id="A0A381F9F2"/>
<evidence type="ECO:0008006" key="5">
    <source>
        <dbReference type="Google" id="ProtNLM"/>
    </source>
</evidence>
<evidence type="ECO:0000313" key="4">
    <source>
        <dbReference type="Proteomes" id="UP000255231"/>
    </source>
</evidence>
<dbReference type="Proteomes" id="UP000185725">
    <property type="component" value="Unassembled WGS sequence"/>
</dbReference>
<keyword evidence="3" id="KW-1185">Reference proteome</keyword>
<protein>
    <recommendedName>
        <fullName evidence="5">DUF5050 domain-containing protein</fullName>
    </recommendedName>
</protein>
<evidence type="ECO:0000313" key="3">
    <source>
        <dbReference type="Proteomes" id="UP000185725"/>
    </source>
</evidence>
<evidence type="ECO:0000313" key="1">
    <source>
        <dbReference type="EMBL" id="SIR04154.1"/>
    </source>
</evidence>
<proteinExistence type="predicted"/>
<evidence type="ECO:0000313" key="2">
    <source>
        <dbReference type="EMBL" id="SUX43201.1"/>
    </source>
</evidence>
<dbReference type="PROSITE" id="PS51257">
    <property type="entry name" value="PROKAR_LIPOPROTEIN"/>
    <property type="match status" value="1"/>
</dbReference>
<dbReference type="Proteomes" id="UP000255231">
    <property type="component" value="Unassembled WGS sequence"/>
</dbReference>
<reference evidence="1 3" key="1">
    <citation type="submission" date="2017-01" db="EMBL/GenBank/DDBJ databases">
        <authorList>
            <person name="Varghese N."/>
            <person name="Submissions S."/>
        </authorList>
    </citation>
    <scope>NUCLEOTIDE SEQUENCE [LARGE SCALE GENOMIC DNA]</scope>
    <source>
        <strain evidence="1 3">ATCC 27950</strain>
    </source>
</reference>
<name>A0A381F9F2_9FLAO</name>
<gene>
    <name evidence="2" type="ORF">NCTC13560_01866</name>
    <name evidence="1" type="ORF">SAMN05421682_111146</name>
</gene>
<dbReference type="KEGG" id="cil:EG358_06300"/>
<reference evidence="2 4" key="2">
    <citation type="submission" date="2018-06" db="EMBL/GenBank/DDBJ databases">
        <authorList>
            <consortium name="Pathogen Informatics"/>
            <person name="Doyle S."/>
        </authorList>
    </citation>
    <scope>NUCLEOTIDE SEQUENCE [LARGE SCALE GENOMIC DNA]</scope>
    <source>
        <strain evidence="2 4">NCTC13560</strain>
    </source>
</reference>
<dbReference type="EMBL" id="UFVS01000001">
    <property type="protein sequence ID" value="SUX43201.1"/>
    <property type="molecule type" value="Genomic_DNA"/>
</dbReference>
<sequence>MTMRNLILPFILFLTFVFSCRENDMDEGLEKNINSVNLYIAGAENNEACYWKNGQKVILQNGSGLYAHQIIAENNNIYVFGSMTSEYTLNLPSKHHYLWKNGIRYNLDEYLEDVPNPGPNSNFGINSKMIVENGNIYFSGYITIYNSSSTLSTTSYYSWKNGIKTLISNDNNITVPTSYDLINNEIYFSIRKNYQYNPLTWETGFFKNNVYLSIDNNSDIKSYHSDNTGIYALIKNVFTNQQYLKNIHTNTILQLPTNPPGEILNVIWEGNDKYYIGTNFYYKNNTLVQINDPNGYNRIGKFHVKNQQIYMIRYKEVINFGDLAKVFINNIEVQNQPITPISASDVEDLLSIYVD</sequence>
<dbReference type="EMBL" id="FTMF01000011">
    <property type="protein sequence ID" value="SIR04154.1"/>
    <property type="molecule type" value="Genomic_DNA"/>
</dbReference>